<dbReference type="InterPro" id="IPR036390">
    <property type="entry name" value="WH_DNA-bd_sf"/>
</dbReference>
<dbReference type="EMBL" id="CP006254">
    <property type="protein sequence ID" value="AGT33599.1"/>
    <property type="molecule type" value="Genomic_DNA"/>
</dbReference>
<evidence type="ECO:0000313" key="2">
    <source>
        <dbReference type="Proteomes" id="UP000015500"/>
    </source>
</evidence>
<dbReference type="HOGENOM" id="CLU_046979_3_0_9"/>
<protein>
    <submittedName>
        <fullName evidence="1">Transcriptional regulator</fullName>
    </submittedName>
</protein>
<dbReference type="Gene3D" id="1.10.10.10">
    <property type="entry name" value="Winged helix-like DNA-binding domain superfamily/Winged helix DNA-binding domain"/>
    <property type="match status" value="1"/>
</dbReference>
<sequence>MCGIRIRLGLLGADDSLPIIQAVVEEYKELVCFPVVYWDERDILDLMRPLAAQVDMWLFSGQVPYSIAKQSGEAGVPLFYVPHTGASLYRTLLQAHYTKQIPVCKLSFDTYEHGEVERLLEEAGIHEPVLYIKHYEGGISAQELARYHYDLWKQGKTKAAVTCLRTAHLEMEKIGMPVYRVLPARSAVEAIVQTIIRTGEMLRVQDAQIAVQMIEVDSMTATSPETFSSDEIYKMELKTTEKLLQYTKKVQGSLKSVGPGRYVIFTTRGALKEMTAGYKTIPTSREMTHLYEEVVACGIGIGRTAYEAEIQAGRAFLHAKHYGRGAWMVAFDDGTIAGPLGKEEQIHYSIGNEELRQLAEHTNLSTVTLGKLQAILRRRGTNEMEAHELASDLQILPRSARRILKELEAAGLAEAIGETSPYPRGRPRKVYRIFL</sequence>
<dbReference type="InterPro" id="IPR036388">
    <property type="entry name" value="WH-like_DNA-bd_sf"/>
</dbReference>
<proteinExistence type="predicted"/>
<dbReference type="PATRIC" id="fig|1345697.3.peg.3347"/>
<dbReference type="InterPro" id="IPR043128">
    <property type="entry name" value="Rev_trsase/Diguanyl_cyclase"/>
</dbReference>
<dbReference type="STRING" id="1921421.M493_16945"/>
<accession>S5Z3G4</accession>
<dbReference type="Proteomes" id="UP000015500">
    <property type="component" value="Chromosome"/>
</dbReference>
<gene>
    <name evidence="1" type="ORF">M493_16945</name>
</gene>
<organism evidence="1 2">
    <name type="scientific">Geobacillus genomosp. 3</name>
    <dbReference type="NCBI Taxonomy" id="1921421"/>
    <lineage>
        <taxon>Bacteria</taxon>
        <taxon>Bacillati</taxon>
        <taxon>Bacillota</taxon>
        <taxon>Bacilli</taxon>
        <taxon>Bacillales</taxon>
        <taxon>Anoxybacillaceae</taxon>
        <taxon>Geobacillus</taxon>
    </lineage>
</organism>
<reference evidence="1 2" key="1">
    <citation type="journal article" date="2014" name="Genome Announc.">
        <title>Complete Genome Sequence of the Thermophilic Polychlorinated Biphenyl Degrader Geobacillus sp. Strain JF8 (NBRC 109937).</title>
        <authorList>
            <person name="Shintani M."/>
            <person name="Ohtsubo Y."/>
            <person name="Fukuda K."/>
            <person name="Hosoyama A."/>
            <person name="Ohji S."/>
            <person name="Yamazoe A."/>
            <person name="Fujita N."/>
            <person name="Nagata Y."/>
            <person name="Tsuda M."/>
            <person name="Hatta T."/>
            <person name="Kimbara K."/>
        </authorList>
    </citation>
    <scope>NUCLEOTIDE SEQUENCE [LARGE SCALE GENOMIC DNA]</scope>
    <source>
        <strain evidence="1 2">JF8</strain>
    </source>
</reference>
<dbReference type="AlphaFoldDB" id="S5Z3G4"/>
<dbReference type="KEGG" id="gjf:M493_16945"/>
<dbReference type="SUPFAM" id="SSF46785">
    <property type="entry name" value="Winged helix' DNA-binding domain"/>
    <property type="match status" value="1"/>
</dbReference>
<evidence type="ECO:0000313" key="1">
    <source>
        <dbReference type="EMBL" id="AGT33599.1"/>
    </source>
</evidence>
<dbReference type="RefSeq" id="WP_020961385.1">
    <property type="nucleotide sequence ID" value="NC_022080.4"/>
</dbReference>
<dbReference type="OrthoDB" id="4986073at2"/>
<dbReference type="Gene3D" id="3.30.70.270">
    <property type="match status" value="1"/>
</dbReference>
<name>S5Z3G4_GEOG3</name>
<keyword evidence="2" id="KW-1185">Reference proteome</keyword>